<feature type="region of interest" description="Disordered" evidence="1">
    <location>
        <begin position="201"/>
        <end position="389"/>
    </location>
</feature>
<dbReference type="Proteomes" id="UP000452235">
    <property type="component" value="Unassembled WGS sequence"/>
</dbReference>
<reference evidence="2 3" key="1">
    <citation type="submission" date="2020-01" db="EMBL/GenBank/DDBJ databases">
        <title>Aspergillus terreus IFO 6365 whole genome shotgun sequence.</title>
        <authorList>
            <person name="Kanamasa S."/>
            <person name="Takahashi H."/>
        </authorList>
    </citation>
    <scope>NUCLEOTIDE SEQUENCE [LARGE SCALE GENOMIC DNA]</scope>
    <source>
        <strain evidence="2 3">IFO 6365</strain>
    </source>
</reference>
<proteinExistence type="predicted"/>
<accession>A0A5M3Z9J7</accession>
<sequence length="389" mass="43421">MTLDDNPPGGSQSDLPRPAPSSPFAKYYPLHINPENIFPVDPITRTFCFFGTRGFHQKVEETVARRIENARVLIQRLPTQDELDAMVTHSSRSVAYERKGIWIGALVYAGISLPRWARTERWRTYVPPTGSMVQRLAAGFKAFNKAEPLVARQRTMLAVFKLMFSMIAGASVSGVMGVYTETKNTVSDPRLAQFMADLRNQNPEEVQKRKAAAIESRRRQMHQRRLEEVPAVGDGQGGLEKEQGYASGGAEADSPQTATPGRVYQAVQDRRPVIDSSEGQSRGSYFFDDDDASPVAPEHRNTSLQDAGALQANSWERIRQQSMSGPTQKTRENIDQPPKDVWNSSDYSNPDASRQREQAQAEFDRLIEAERSLGNESSGSSGRKGWGKW</sequence>
<organism evidence="2 3">
    <name type="scientific">Aspergillus terreus</name>
    <dbReference type="NCBI Taxonomy" id="33178"/>
    <lineage>
        <taxon>Eukaryota</taxon>
        <taxon>Fungi</taxon>
        <taxon>Dikarya</taxon>
        <taxon>Ascomycota</taxon>
        <taxon>Pezizomycotina</taxon>
        <taxon>Eurotiomycetes</taxon>
        <taxon>Eurotiomycetidae</taxon>
        <taxon>Eurotiales</taxon>
        <taxon>Aspergillaceae</taxon>
        <taxon>Aspergillus</taxon>
        <taxon>Aspergillus subgen. Circumdati</taxon>
    </lineage>
</organism>
<name>A0A5M3Z9J7_ASPTE</name>
<evidence type="ECO:0000313" key="2">
    <source>
        <dbReference type="EMBL" id="GFF17969.1"/>
    </source>
</evidence>
<dbReference type="OrthoDB" id="4204700at2759"/>
<protein>
    <submittedName>
        <fullName evidence="2">Endo-1,3(4)-beta-glucanase</fullName>
    </submittedName>
</protein>
<feature type="compositionally biased region" description="Polar residues" evidence="1">
    <location>
        <begin position="342"/>
        <end position="352"/>
    </location>
</feature>
<evidence type="ECO:0000313" key="3">
    <source>
        <dbReference type="Proteomes" id="UP000452235"/>
    </source>
</evidence>
<dbReference type="AlphaFoldDB" id="A0A5M3Z9J7"/>
<comment type="caution">
    <text evidence="2">The sequence shown here is derived from an EMBL/GenBank/DDBJ whole genome shotgun (WGS) entry which is preliminary data.</text>
</comment>
<keyword evidence="3" id="KW-1185">Reference proteome</keyword>
<feature type="compositionally biased region" description="Basic and acidic residues" evidence="1">
    <location>
        <begin position="353"/>
        <end position="373"/>
    </location>
</feature>
<dbReference type="EMBL" id="BLJY01000007">
    <property type="protein sequence ID" value="GFF17969.1"/>
    <property type="molecule type" value="Genomic_DNA"/>
</dbReference>
<gene>
    <name evidence="2" type="ORF">ATEIFO6365_0007051800</name>
</gene>
<feature type="compositionally biased region" description="Basic and acidic residues" evidence="1">
    <location>
        <begin position="329"/>
        <end position="338"/>
    </location>
</feature>
<evidence type="ECO:0000256" key="1">
    <source>
        <dbReference type="SAM" id="MobiDB-lite"/>
    </source>
</evidence>
<dbReference type="VEuPathDB" id="FungiDB:ATEG_06130"/>